<dbReference type="EMBL" id="UOES01000358">
    <property type="protein sequence ID" value="VAW28162.1"/>
    <property type="molecule type" value="Genomic_DNA"/>
</dbReference>
<keyword evidence="1" id="KW-0472">Membrane</keyword>
<evidence type="ECO:0000313" key="4">
    <source>
        <dbReference type="EMBL" id="VAW28162.1"/>
    </source>
</evidence>
<feature type="non-terminal residue" evidence="4">
    <location>
        <position position="408"/>
    </location>
</feature>
<protein>
    <recommendedName>
        <fullName evidence="5">DUF5117 domain-containing protein</fullName>
    </recommendedName>
</protein>
<organism evidence="4">
    <name type="scientific">hydrothermal vent metagenome</name>
    <dbReference type="NCBI Taxonomy" id="652676"/>
    <lineage>
        <taxon>unclassified sequences</taxon>
        <taxon>metagenomes</taxon>
        <taxon>ecological metagenomes</taxon>
    </lineage>
</organism>
<dbReference type="InterPro" id="IPR033413">
    <property type="entry name" value="DUF5117"/>
</dbReference>
<evidence type="ECO:0008006" key="5">
    <source>
        <dbReference type="Google" id="ProtNLM"/>
    </source>
</evidence>
<name>A0A3B0UP08_9ZZZZ</name>
<evidence type="ECO:0000259" key="3">
    <source>
        <dbReference type="Pfam" id="PF17162"/>
    </source>
</evidence>
<sequence length="408" mass="46990">MAKQILLSHFFIYNVYFPLKIYSIRLYNFACTFTILFVCLRMIRLNQLFLVFGSVLFSLTSLQAQKTAQYSSFVKTMNANKGFFTFYYDEKSGEIYLEVKDLETEFLYVNSLATGVGSNDIGLDRGQLGTEKIVKFVKAGPKLLLVQPNLNYRAGSDNELERESVEQAFAQSILWGFKILQSEKGKYIVNATDFFMQDAHNVRGRLKRNKQGNYKIDKSRSAIYSKRTKSFPENTEFEATLTFVGKAEGYNIRSVTPTSSAVTIRQHHSFIQLPDNNYKPRIFDPRAGYFPLSYQDYATPIDEPLVKRFIYRHRLEKKDPNLTISEPVKPIVYYLDRGAPEPIRSALMDGARWWNQAFEAAGYKNAFTVKLLPKDADPMDVRYNLIQWVHRSTRGWSYGGSISDPRTG</sequence>
<dbReference type="Pfam" id="PF17148">
    <property type="entry name" value="DUF5117"/>
    <property type="match status" value="1"/>
</dbReference>
<reference evidence="4" key="1">
    <citation type="submission" date="2018-06" db="EMBL/GenBank/DDBJ databases">
        <authorList>
            <person name="Zhirakovskaya E."/>
        </authorList>
    </citation>
    <scope>NUCLEOTIDE SEQUENCE</scope>
</reference>
<dbReference type="Pfam" id="PF17162">
    <property type="entry name" value="DUF5118"/>
    <property type="match status" value="1"/>
</dbReference>
<dbReference type="PANTHER" id="PTHR38478">
    <property type="entry name" value="PEPTIDASE M1A AND M12B"/>
    <property type="match status" value="1"/>
</dbReference>
<keyword evidence="1" id="KW-0812">Transmembrane</keyword>
<dbReference type="InterPro" id="IPR033428">
    <property type="entry name" value="DUF5118"/>
</dbReference>
<proteinExistence type="predicted"/>
<feature type="domain" description="DUF5117" evidence="2">
    <location>
        <begin position="126"/>
        <end position="318"/>
    </location>
</feature>
<keyword evidence="1" id="KW-1133">Transmembrane helix</keyword>
<dbReference type="PANTHER" id="PTHR38478:SF1">
    <property type="entry name" value="ZINC DEPENDENT METALLOPROTEASE DOMAIN LIPOPROTEIN"/>
    <property type="match status" value="1"/>
</dbReference>
<feature type="transmembrane region" description="Helical" evidence="1">
    <location>
        <begin position="20"/>
        <end position="40"/>
    </location>
</feature>
<dbReference type="AlphaFoldDB" id="A0A3B0UP08"/>
<feature type="domain" description="DUF5118" evidence="3">
    <location>
        <begin position="69"/>
        <end position="114"/>
    </location>
</feature>
<evidence type="ECO:0000256" key="1">
    <source>
        <dbReference type="SAM" id="Phobius"/>
    </source>
</evidence>
<evidence type="ECO:0000259" key="2">
    <source>
        <dbReference type="Pfam" id="PF17148"/>
    </source>
</evidence>
<dbReference type="SUPFAM" id="SSF55486">
    <property type="entry name" value="Metalloproteases ('zincins'), catalytic domain"/>
    <property type="match status" value="1"/>
</dbReference>
<gene>
    <name evidence="4" type="ORF">MNBD_BACTEROID06-1622</name>
</gene>
<accession>A0A3B0UP08</accession>